<dbReference type="PROSITE" id="PS50234">
    <property type="entry name" value="VWFA"/>
    <property type="match status" value="1"/>
</dbReference>
<dbReference type="Proteomes" id="UP001652622">
    <property type="component" value="Unplaced"/>
</dbReference>
<protein>
    <submittedName>
        <fullName evidence="11">Anthrax toxin receptor 1</fullName>
    </submittedName>
</protein>
<dbReference type="SUPFAM" id="SSF53300">
    <property type="entry name" value="vWA-like"/>
    <property type="match status" value="1"/>
</dbReference>
<evidence type="ECO:0000256" key="8">
    <source>
        <dbReference type="SAM" id="SignalP"/>
    </source>
</evidence>
<dbReference type="InterPro" id="IPR008400">
    <property type="entry name" value="Anthrax_toxin_rcpt_extracel"/>
</dbReference>
<dbReference type="RefSeq" id="XP_060539290.1">
    <property type="nucleotide sequence ID" value="XM_060683307.1"/>
</dbReference>
<feature type="chain" id="PRO_5046805770" evidence="8">
    <location>
        <begin position="28"/>
        <end position="336"/>
    </location>
</feature>
<evidence type="ECO:0000256" key="4">
    <source>
        <dbReference type="ARBA" id="ARBA00022723"/>
    </source>
</evidence>
<proteinExistence type="inferred from homology"/>
<evidence type="ECO:0000313" key="11">
    <source>
        <dbReference type="RefSeq" id="XP_060539290.1"/>
    </source>
</evidence>
<organism evidence="10 11">
    <name type="scientific">Pantherophis guttatus</name>
    <name type="common">Corn snake</name>
    <name type="synonym">Elaphe guttata</name>
    <dbReference type="NCBI Taxonomy" id="94885"/>
    <lineage>
        <taxon>Eukaryota</taxon>
        <taxon>Metazoa</taxon>
        <taxon>Chordata</taxon>
        <taxon>Craniata</taxon>
        <taxon>Vertebrata</taxon>
        <taxon>Euteleostomi</taxon>
        <taxon>Lepidosauria</taxon>
        <taxon>Squamata</taxon>
        <taxon>Bifurcata</taxon>
        <taxon>Unidentata</taxon>
        <taxon>Episquamata</taxon>
        <taxon>Toxicofera</taxon>
        <taxon>Serpentes</taxon>
        <taxon>Colubroidea</taxon>
        <taxon>Colubridae</taxon>
        <taxon>Colubrinae</taxon>
        <taxon>Pantherophis</taxon>
    </lineage>
</organism>
<name>A0ABM3YT53_PANGU</name>
<keyword evidence="7" id="KW-0472">Membrane</keyword>
<evidence type="ECO:0000256" key="3">
    <source>
        <dbReference type="ARBA" id="ARBA00022692"/>
    </source>
</evidence>
<dbReference type="InterPro" id="IPR036465">
    <property type="entry name" value="vWFA_dom_sf"/>
</dbReference>
<dbReference type="Pfam" id="PF00092">
    <property type="entry name" value="VWA"/>
    <property type="match status" value="1"/>
</dbReference>
<evidence type="ECO:0000256" key="6">
    <source>
        <dbReference type="ARBA" id="ARBA00022989"/>
    </source>
</evidence>
<evidence type="ECO:0000256" key="1">
    <source>
        <dbReference type="ARBA" id="ARBA00004479"/>
    </source>
</evidence>
<dbReference type="Gene3D" id="3.40.50.410">
    <property type="entry name" value="von Willebrand factor, type A domain"/>
    <property type="match status" value="1"/>
</dbReference>
<keyword evidence="3" id="KW-0812">Transmembrane</keyword>
<reference evidence="11" key="1">
    <citation type="submission" date="2025-08" db="UniProtKB">
        <authorList>
            <consortium name="RefSeq"/>
        </authorList>
    </citation>
    <scope>IDENTIFICATION</scope>
    <source>
        <tissue evidence="11">Blood</tissue>
    </source>
</reference>
<evidence type="ECO:0000256" key="2">
    <source>
        <dbReference type="ARBA" id="ARBA00008095"/>
    </source>
</evidence>
<keyword evidence="5 8" id="KW-0732">Signal</keyword>
<accession>A0ABM3YT53</accession>
<dbReference type="PANTHER" id="PTHR16059">
    <property type="entry name" value="ANTHRAX TOXIN RECEPTOR"/>
    <property type="match status" value="1"/>
</dbReference>
<dbReference type="Pfam" id="PF05587">
    <property type="entry name" value="Anth_Ig"/>
    <property type="match status" value="1"/>
</dbReference>
<evidence type="ECO:0000256" key="5">
    <source>
        <dbReference type="ARBA" id="ARBA00022729"/>
    </source>
</evidence>
<dbReference type="CDD" id="cd01474">
    <property type="entry name" value="vWA_ATR"/>
    <property type="match status" value="1"/>
</dbReference>
<feature type="domain" description="VWFA" evidence="9">
    <location>
        <begin position="44"/>
        <end position="215"/>
    </location>
</feature>
<evidence type="ECO:0000259" key="9">
    <source>
        <dbReference type="PROSITE" id="PS50234"/>
    </source>
</evidence>
<evidence type="ECO:0000313" key="10">
    <source>
        <dbReference type="Proteomes" id="UP001652622"/>
    </source>
</evidence>
<feature type="signal peptide" evidence="8">
    <location>
        <begin position="1"/>
        <end position="27"/>
    </location>
</feature>
<sequence length="336" mass="38030">MALAEQQLLLRGSRWLFLAALVLTCDGRGGQREDGGAACYGGFDLYFILDKSGSVLHHWSEIYYFVEHLAHKFISPQLRMSFIVFSNHGLTLMDLTEDREKIRQGLDELQKVLPGGDTYMHEGFERASEQIYHENVQGYRTASVIIALTDGELHEDFFFYSEREANRSRELGATVYCVGVKDFNETQLARIADSKDHVFPVNDGFEALQGIIDSILKKSCIEILAAKPSSICAGESFQVVVTGNGFRHARNVDRVLCSFRINETVTLMLYSVVWRVGVETVDVQDSLHGYHHVLQLPACSKDNTSWRALQESSNEDIILLANNAYERKLSINWYCI</sequence>
<keyword evidence="6" id="KW-1133">Transmembrane helix</keyword>
<keyword evidence="11" id="KW-0675">Receptor</keyword>
<dbReference type="GeneID" id="117673314"/>
<comment type="similarity">
    <text evidence="2">Belongs to the ATR family.</text>
</comment>
<keyword evidence="10" id="KW-1185">Reference proteome</keyword>
<dbReference type="SMART" id="SM00327">
    <property type="entry name" value="VWA"/>
    <property type="match status" value="1"/>
</dbReference>
<dbReference type="InterPro" id="IPR002035">
    <property type="entry name" value="VWF_A"/>
</dbReference>
<gene>
    <name evidence="11" type="primary">ANTXR1</name>
</gene>
<evidence type="ECO:0000256" key="7">
    <source>
        <dbReference type="ARBA" id="ARBA00023136"/>
    </source>
</evidence>
<keyword evidence="4" id="KW-0479">Metal-binding</keyword>
<dbReference type="PANTHER" id="PTHR16059:SF11">
    <property type="entry name" value="ANTHRAX TOXIN RECEPTOR 1"/>
    <property type="match status" value="1"/>
</dbReference>
<comment type="subcellular location">
    <subcellularLocation>
        <location evidence="1">Membrane</location>
        <topology evidence="1">Single-pass type I membrane protein</topology>
    </subcellularLocation>
</comment>